<gene>
    <name evidence="2" type="ORF">UCDDS831_g09291</name>
</gene>
<reference evidence="2 3" key="1">
    <citation type="submission" date="2015-03" db="EMBL/GenBank/DDBJ databases">
        <authorList>
            <person name="Morales-Cruz A."/>
            <person name="Amrine K.C."/>
            <person name="Cantu D."/>
        </authorList>
    </citation>
    <scope>NUCLEOTIDE SEQUENCE [LARGE SCALE GENOMIC DNA]</scope>
    <source>
        <strain evidence="2">DS831</strain>
    </source>
</reference>
<keyword evidence="1" id="KW-0812">Transmembrane</keyword>
<evidence type="ECO:0000313" key="2">
    <source>
        <dbReference type="EMBL" id="KKY13124.1"/>
    </source>
</evidence>
<keyword evidence="1" id="KW-1133">Transmembrane helix</keyword>
<evidence type="ECO:0000256" key="1">
    <source>
        <dbReference type="SAM" id="Phobius"/>
    </source>
</evidence>
<accession>A0A0G2DQY4</accession>
<sequence length="185" mass="21192">MDAEIQASSSAPTSSSFVDAEEKGFRIDDLQENQFLEDKTNEAMLVIDANLNILSQLVEFYKSVFSSADCPEGMKLKCWPDFERLETRVQAVRSDMRMQLSRAKSIIRRLSERKALLFGILEYQNMQASRFLSEKAQISAEDMRAMTEDMHDIARKTKHETVSMRIITLVTLFFLPGTFISTTSR</sequence>
<name>A0A0G2DQY4_9PEZI</name>
<evidence type="ECO:0000313" key="3">
    <source>
        <dbReference type="Proteomes" id="UP000034182"/>
    </source>
</evidence>
<protein>
    <submittedName>
        <fullName evidence="2">Uncharacterized protein</fullName>
    </submittedName>
</protein>
<keyword evidence="1" id="KW-0472">Membrane</keyword>
<dbReference type="Proteomes" id="UP000034182">
    <property type="component" value="Unassembled WGS sequence"/>
</dbReference>
<dbReference type="EMBL" id="LAQI01000404">
    <property type="protein sequence ID" value="KKY13124.1"/>
    <property type="molecule type" value="Genomic_DNA"/>
</dbReference>
<organism evidence="2 3">
    <name type="scientific">Diplodia seriata</name>
    <dbReference type="NCBI Taxonomy" id="420778"/>
    <lineage>
        <taxon>Eukaryota</taxon>
        <taxon>Fungi</taxon>
        <taxon>Dikarya</taxon>
        <taxon>Ascomycota</taxon>
        <taxon>Pezizomycotina</taxon>
        <taxon>Dothideomycetes</taxon>
        <taxon>Dothideomycetes incertae sedis</taxon>
        <taxon>Botryosphaeriales</taxon>
        <taxon>Botryosphaeriaceae</taxon>
        <taxon>Diplodia</taxon>
    </lineage>
</organism>
<feature type="transmembrane region" description="Helical" evidence="1">
    <location>
        <begin position="162"/>
        <end position="180"/>
    </location>
</feature>
<reference evidence="2 3" key="2">
    <citation type="submission" date="2015-05" db="EMBL/GenBank/DDBJ databases">
        <title>Distinctive expansion of gene families associated with plant cell wall degradation and secondary metabolism in the genomes of grapevine trunk pathogens.</title>
        <authorList>
            <person name="Lawrence D.P."/>
            <person name="Travadon R."/>
            <person name="Rolshausen P.E."/>
            <person name="Baumgartner K."/>
        </authorList>
    </citation>
    <scope>NUCLEOTIDE SEQUENCE [LARGE SCALE GENOMIC DNA]</scope>
    <source>
        <strain evidence="2">DS831</strain>
    </source>
</reference>
<dbReference type="AlphaFoldDB" id="A0A0G2DQY4"/>
<proteinExistence type="predicted"/>
<comment type="caution">
    <text evidence="2">The sequence shown here is derived from an EMBL/GenBank/DDBJ whole genome shotgun (WGS) entry which is preliminary data.</text>
</comment>